<keyword evidence="8 11" id="KW-1133">Transmembrane helix</keyword>
<gene>
    <name evidence="13" type="ORF">BCR36DRAFT_410714</name>
</gene>
<keyword evidence="4 11" id="KW-0812">Transmembrane</keyword>
<dbReference type="FunFam" id="3.40.50.300:FF:000335">
    <property type="entry name" value="ATP binding cassette subfamily A member 5"/>
    <property type="match status" value="1"/>
</dbReference>
<keyword evidence="3" id="KW-0813">Transport</keyword>
<reference evidence="13 14" key="1">
    <citation type="submission" date="2016-08" db="EMBL/GenBank/DDBJ databases">
        <title>Genomes of anaerobic fungi encode conserved fungal cellulosomes for biomass hydrolysis.</title>
        <authorList>
            <consortium name="DOE Joint Genome Institute"/>
            <person name="Haitjema C.H."/>
            <person name="Gilmore S.P."/>
            <person name="Henske J.K."/>
            <person name="Solomon K.V."/>
            <person name="De Groot R."/>
            <person name="Kuo A."/>
            <person name="Mondo S.J."/>
            <person name="Salamov A.A."/>
            <person name="Labutti K."/>
            <person name="Zhao Z."/>
            <person name="Chiniquy J."/>
            <person name="Barry K."/>
            <person name="Brewer H.M."/>
            <person name="Purvine S.O."/>
            <person name="Wright A.T."/>
            <person name="Boxma B."/>
            <person name="Van Alen T."/>
            <person name="Hackstein J.H."/>
            <person name="Baker S.E."/>
            <person name="Grigoriev I.V."/>
            <person name="O'Malley M.A."/>
        </authorList>
    </citation>
    <scope>NUCLEOTIDE SEQUENCE [LARGE SCALE GENOMIC DNA]</scope>
    <source>
        <strain evidence="14">finn</strain>
    </source>
</reference>
<dbReference type="OrthoDB" id="2134624at2759"/>
<protein>
    <submittedName>
        <fullName evidence="13">p-loop containing nucleoside triphosphate hydrolase protein</fullName>
    </submittedName>
</protein>
<evidence type="ECO:0000256" key="3">
    <source>
        <dbReference type="ARBA" id="ARBA00022448"/>
    </source>
</evidence>
<dbReference type="AlphaFoldDB" id="A0A1Y1VE73"/>
<comment type="similarity">
    <text evidence="2">Belongs to the ABC transporter superfamily. ABCA family.</text>
</comment>
<evidence type="ECO:0000256" key="1">
    <source>
        <dbReference type="ARBA" id="ARBA00004141"/>
    </source>
</evidence>
<keyword evidence="5" id="KW-0677">Repeat</keyword>
<feature type="domain" description="ABC transporter" evidence="12">
    <location>
        <begin position="250"/>
        <end position="501"/>
    </location>
</feature>
<feature type="transmembrane region" description="Helical" evidence="11">
    <location>
        <begin position="41"/>
        <end position="63"/>
    </location>
</feature>
<dbReference type="Pfam" id="PF00005">
    <property type="entry name" value="ABC_tran"/>
    <property type="match status" value="1"/>
</dbReference>
<evidence type="ECO:0000313" key="14">
    <source>
        <dbReference type="Proteomes" id="UP000193719"/>
    </source>
</evidence>
<dbReference type="PANTHER" id="PTHR19229:SF36">
    <property type="entry name" value="ATP-BINDING CASSETTE SUB-FAMILY A MEMBER 2"/>
    <property type="match status" value="1"/>
</dbReference>
<accession>A0A1Y1VE73</accession>
<keyword evidence="10" id="KW-0175">Coiled coil</keyword>
<sequence>MHNCTTSVNHITNHDNIIITQGLRIFPEKVQSYMNINYEDYIVKIVFIFGFSYLFIVNAFILLKDYRDQKIYILKAVNILTGMGLNELYTTTMPNYFLLWPFFSFCNIIYTISQYVMDDNKKLWNLDLLNNLKNPIGRNNLFILIDLLILFIIYGLYQIIFKKRVLCYFFKRSNILNKWLTKSNNTVNGYFDHKTIKDRDFNNYYHYCENSQDELIVSNVSMIYKGGNEKSFLKNIIKKITDLLNRNSNIENENNEDMNQKELKLVLDKINFSIKENEVFGLLGPNGSGKTTLCKILTNYIQPCTGSVQFQDKIINSSENNYLYYKNYYFGICPQNDILWDELNAIEHLKIFSKIKGIPHRYEKQIILKCMENVGIHDMVSTNIRKKLENYKHCHSKKNVKFMTGGEKRRLSLALSLIGNPKMVILDEPTTGIDPLMRNNLWSVISELKKSLSILLITHNMEEANALCNRIGIIVNGTMECIGSPLELKNYYGNGYTLTVLVTTSIYKIETIKRFIEEKVFIGFPFKFYCENFKDDNSKFIYVFEKNINILMNVFKVITTDEAYHYGIREFELNQTSLEDVLHNIITKSSH</sequence>
<feature type="coiled-coil region" evidence="10">
    <location>
        <begin position="233"/>
        <end position="260"/>
    </location>
</feature>
<evidence type="ECO:0000256" key="6">
    <source>
        <dbReference type="ARBA" id="ARBA00022741"/>
    </source>
</evidence>
<dbReference type="STRING" id="1754191.A0A1Y1VE73"/>
<dbReference type="GO" id="GO:0016020">
    <property type="term" value="C:membrane"/>
    <property type="evidence" value="ECO:0007669"/>
    <property type="project" value="UniProtKB-SubCell"/>
</dbReference>
<evidence type="ECO:0000256" key="7">
    <source>
        <dbReference type="ARBA" id="ARBA00022840"/>
    </source>
</evidence>
<dbReference type="CDD" id="cd03263">
    <property type="entry name" value="ABC_subfamily_A"/>
    <property type="match status" value="1"/>
</dbReference>
<evidence type="ECO:0000313" key="13">
    <source>
        <dbReference type="EMBL" id="ORX54164.1"/>
    </source>
</evidence>
<dbReference type="PROSITE" id="PS50893">
    <property type="entry name" value="ABC_TRANSPORTER_2"/>
    <property type="match status" value="1"/>
</dbReference>
<dbReference type="Proteomes" id="UP000193719">
    <property type="component" value="Unassembled WGS sequence"/>
</dbReference>
<dbReference type="GO" id="GO:0005524">
    <property type="term" value="F:ATP binding"/>
    <property type="evidence" value="ECO:0007669"/>
    <property type="project" value="UniProtKB-KW"/>
</dbReference>
<evidence type="ECO:0000256" key="11">
    <source>
        <dbReference type="SAM" id="Phobius"/>
    </source>
</evidence>
<dbReference type="InterPro" id="IPR026082">
    <property type="entry name" value="ABCA"/>
</dbReference>
<evidence type="ECO:0000256" key="4">
    <source>
        <dbReference type="ARBA" id="ARBA00022692"/>
    </source>
</evidence>
<dbReference type="SMART" id="SM00382">
    <property type="entry name" value="AAA"/>
    <property type="match status" value="1"/>
</dbReference>
<name>A0A1Y1VE73_9FUNG</name>
<proteinExistence type="inferred from homology"/>
<evidence type="ECO:0000256" key="5">
    <source>
        <dbReference type="ARBA" id="ARBA00022737"/>
    </source>
</evidence>
<dbReference type="InterPro" id="IPR027417">
    <property type="entry name" value="P-loop_NTPase"/>
</dbReference>
<dbReference type="EMBL" id="MCFH01000011">
    <property type="protein sequence ID" value="ORX54164.1"/>
    <property type="molecule type" value="Genomic_DNA"/>
</dbReference>
<evidence type="ECO:0000256" key="9">
    <source>
        <dbReference type="ARBA" id="ARBA00023136"/>
    </source>
</evidence>
<dbReference type="GO" id="GO:0140359">
    <property type="term" value="F:ABC-type transporter activity"/>
    <property type="evidence" value="ECO:0007669"/>
    <property type="project" value="InterPro"/>
</dbReference>
<dbReference type="InterPro" id="IPR003439">
    <property type="entry name" value="ABC_transporter-like_ATP-bd"/>
</dbReference>
<keyword evidence="7" id="KW-0067">ATP-binding</keyword>
<dbReference type="InterPro" id="IPR003593">
    <property type="entry name" value="AAA+_ATPase"/>
</dbReference>
<dbReference type="SUPFAM" id="SSF52540">
    <property type="entry name" value="P-loop containing nucleoside triphosphate hydrolases"/>
    <property type="match status" value="1"/>
</dbReference>
<feature type="transmembrane region" description="Helical" evidence="11">
    <location>
        <begin position="136"/>
        <end position="157"/>
    </location>
</feature>
<reference evidence="13 14" key="2">
    <citation type="submission" date="2016-08" db="EMBL/GenBank/DDBJ databases">
        <title>Pervasive Adenine N6-methylation of Active Genes in Fungi.</title>
        <authorList>
            <consortium name="DOE Joint Genome Institute"/>
            <person name="Mondo S.J."/>
            <person name="Dannebaum R.O."/>
            <person name="Kuo R.C."/>
            <person name="Labutti K."/>
            <person name="Haridas S."/>
            <person name="Kuo A."/>
            <person name="Salamov A."/>
            <person name="Ahrendt S.R."/>
            <person name="Lipzen A."/>
            <person name="Sullivan W."/>
            <person name="Andreopoulos W.B."/>
            <person name="Clum A."/>
            <person name="Lindquist E."/>
            <person name="Daum C."/>
            <person name="Ramamoorthy G.K."/>
            <person name="Gryganskyi A."/>
            <person name="Culley D."/>
            <person name="Magnuson J.K."/>
            <person name="James T.Y."/>
            <person name="O'Malley M.A."/>
            <person name="Stajich J.E."/>
            <person name="Spatafora J.W."/>
            <person name="Visel A."/>
            <person name="Grigoriev I.V."/>
        </authorList>
    </citation>
    <scope>NUCLEOTIDE SEQUENCE [LARGE SCALE GENOMIC DNA]</scope>
    <source>
        <strain evidence="14">finn</strain>
    </source>
</reference>
<dbReference type="PANTHER" id="PTHR19229">
    <property type="entry name" value="ATP-BINDING CASSETTE TRANSPORTER SUBFAMILY A ABCA"/>
    <property type="match status" value="1"/>
</dbReference>
<comment type="subcellular location">
    <subcellularLocation>
        <location evidence="1">Membrane</location>
        <topology evidence="1">Multi-pass membrane protein</topology>
    </subcellularLocation>
</comment>
<comment type="caution">
    <text evidence="13">The sequence shown here is derived from an EMBL/GenBank/DDBJ whole genome shotgun (WGS) entry which is preliminary data.</text>
</comment>
<evidence type="ECO:0000256" key="2">
    <source>
        <dbReference type="ARBA" id="ARBA00008869"/>
    </source>
</evidence>
<dbReference type="Gene3D" id="3.40.50.300">
    <property type="entry name" value="P-loop containing nucleotide triphosphate hydrolases"/>
    <property type="match status" value="1"/>
</dbReference>
<evidence type="ECO:0000256" key="8">
    <source>
        <dbReference type="ARBA" id="ARBA00022989"/>
    </source>
</evidence>
<dbReference type="GO" id="GO:0005319">
    <property type="term" value="F:lipid transporter activity"/>
    <property type="evidence" value="ECO:0007669"/>
    <property type="project" value="TreeGrafter"/>
</dbReference>
<evidence type="ECO:0000259" key="12">
    <source>
        <dbReference type="PROSITE" id="PS50893"/>
    </source>
</evidence>
<organism evidence="13 14">
    <name type="scientific">Piromyces finnis</name>
    <dbReference type="NCBI Taxonomy" id="1754191"/>
    <lineage>
        <taxon>Eukaryota</taxon>
        <taxon>Fungi</taxon>
        <taxon>Fungi incertae sedis</taxon>
        <taxon>Chytridiomycota</taxon>
        <taxon>Chytridiomycota incertae sedis</taxon>
        <taxon>Neocallimastigomycetes</taxon>
        <taxon>Neocallimastigales</taxon>
        <taxon>Neocallimastigaceae</taxon>
        <taxon>Piromyces</taxon>
    </lineage>
</organism>
<feature type="transmembrane region" description="Helical" evidence="11">
    <location>
        <begin position="96"/>
        <end position="116"/>
    </location>
</feature>
<keyword evidence="6" id="KW-0547">Nucleotide-binding</keyword>
<dbReference type="GO" id="GO:0016887">
    <property type="term" value="F:ATP hydrolysis activity"/>
    <property type="evidence" value="ECO:0007669"/>
    <property type="project" value="InterPro"/>
</dbReference>
<keyword evidence="14" id="KW-1185">Reference proteome</keyword>
<evidence type="ECO:0000256" key="10">
    <source>
        <dbReference type="SAM" id="Coils"/>
    </source>
</evidence>
<keyword evidence="13" id="KW-0378">Hydrolase</keyword>
<keyword evidence="9 11" id="KW-0472">Membrane</keyword>